<accession>A0ABS7G2R6</accession>
<dbReference type="EMBL" id="JAIBOA010000028">
    <property type="protein sequence ID" value="MBW8486977.1"/>
    <property type="molecule type" value="Genomic_DNA"/>
</dbReference>
<evidence type="ECO:0000313" key="2">
    <source>
        <dbReference type="EMBL" id="MBW8486977.1"/>
    </source>
</evidence>
<keyword evidence="1" id="KW-0732">Signal</keyword>
<reference evidence="2 3" key="1">
    <citation type="submission" date="2021-07" db="EMBL/GenBank/DDBJ databases">
        <title>Actinomadura sp. PM05-2 isolated from lichen.</title>
        <authorList>
            <person name="Somphong A."/>
            <person name="Phongsopitanun W."/>
            <person name="Tanasupawat S."/>
            <person name="Peongsungnone V."/>
        </authorList>
    </citation>
    <scope>NUCLEOTIDE SEQUENCE [LARGE SCALE GENOMIC DNA]</scope>
    <source>
        <strain evidence="2 3">PM05-2</strain>
    </source>
</reference>
<sequence length="155" mass="17119">MGVPTRALTTVASTVVGAGLVAGLSAAPADAATSYYLGRAKTKTLCVCHTGKPKYAGTASGVTYSTPKKYKAKVIKDFYDGSYREEVVIRHFYFKKATRKKYCDGNGYIYLYSYGVSSSKYYRDQTQIWWNYGGSRQLGYNKWTGFKAGWGGKTP</sequence>
<feature type="chain" id="PRO_5046426373" evidence="1">
    <location>
        <begin position="32"/>
        <end position="155"/>
    </location>
</feature>
<evidence type="ECO:0000256" key="1">
    <source>
        <dbReference type="SAM" id="SignalP"/>
    </source>
</evidence>
<gene>
    <name evidence="2" type="ORF">K1Y72_31725</name>
</gene>
<evidence type="ECO:0000313" key="3">
    <source>
        <dbReference type="Proteomes" id="UP000774570"/>
    </source>
</evidence>
<comment type="caution">
    <text evidence="2">The sequence shown here is derived from an EMBL/GenBank/DDBJ whole genome shotgun (WGS) entry which is preliminary data.</text>
</comment>
<dbReference type="RefSeq" id="WP_220170209.1">
    <property type="nucleotide sequence ID" value="NZ_JAIBOA010000028.1"/>
</dbReference>
<feature type="signal peptide" evidence="1">
    <location>
        <begin position="1"/>
        <end position="31"/>
    </location>
</feature>
<name>A0ABS7G2R6_9ACTN</name>
<organism evidence="2 3">
    <name type="scientific">Actinomadura parmotrematis</name>
    <dbReference type="NCBI Taxonomy" id="2864039"/>
    <lineage>
        <taxon>Bacteria</taxon>
        <taxon>Bacillati</taxon>
        <taxon>Actinomycetota</taxon>
        <taxon>Actinomycetes</taxon>
        <taxon>Streptosporangiales</taxon>
        <taxon>Thermomonosporaceae</taxon>
        <taxon>Actinomadura</taxon>
    </lineage>
</organism>
<proteinExistence type="predicted"/>
<dbReference type="Proteomes" id="UP000774570">
    <property type="component" value="Unassembled WGS sequence"/>
</dbReference>
<keyword evidence="3" id="KW-1185">Reference proteome</keyword>
<protein>
    <submittedName>
        <fullName evidence="2">Uncharacterized protein</fullName>
    </submittedName>
</protein>